<proteinExistence type="predicted"/>
<organism evidence="1 2">
    <name type="scientific">Ascaris lumbricoides</name>
    <name type="common">Giant roundworm</name>
    <dbReference type="NCBI Taxonomy" id="6252"/>
    <lineage>
        <taxon>Eukaryota</taxon>
        <taxon>Metazoa</taxon>
        <taxon>Ecdysozoa</taxon>
        <taxon>Nematoda</taxon>
        <taxon>Chromadorea</taxon>
        <taxon>Rhabditida</taxon>
        <taxon>Spirurina</taxon>
        <taxon>Ascaridomorpha</taxon>
        <taxon>Ascaridoidea</taxon>
        <taxon>Ascarididae</taxon>
        <taxon>Ascaris</taxon>
    </lineage>
</organism>
<name>A0A0M3HV42_ASCLU</name>
<dbReference type="Proteomes" id="UP000036681">
    <property type="component" value="Unplaced"/>
</dbReference>
<reference evidence="2" key="1">
    <citation type="submission" date="2017-02" db="UniProtKB">
        <authorList>
            <consortium name="WormBaseParasite"/>
        </authorList>
    </citation>
    <scope>IDENTIFICATION</scope>
</reference>
<evidence type="ECO:0000313" key="2">
    <source>
        <dbReference type="WBParaSite" id="ALUE_0000675401-mRNA-1"/>
    </source>
</evidence>
<accession>A0A0M3HV42</accession>
<evidence type="ECO:0000313" key="1">
    <source>
        <dbReference type="Proteomes" id="UP000036681"/>
    </source>
</evidence>
<dbReference type="WBParaSite" id="ALUE_0000675401-mRNA-1">
    <property type="protein sequence ID" value="ALUE_0000675401-mRNA-1"/>
    <property type="gene ID" value="ALUE_0000675401"/>
</dbReference>
<keyword evidence="1" id="KW-1185">Reference proteome</keyword>
<protein>
    <submittedName>
        <fullName evidence="2">Uncharacterized protein</fullName>
    </submittedName>
</protein>
<sequence>MMAVKLSSALEFFELTCRGDRRSTMTRLLLASIKIMRPFKCDRHLKRSRFLETNINCCFVTLLLYLHLPPFCFLLPQRNSAKRVLRIACPLRIVLYVNENVSKLKVGQYKLKVATLPTRWLEIALIRRLYGQPQAISSAYMFKPPWLRHSIRFSTIREKTLQLQQQQHHVYCSRLLQRWSEVGMLVIRVCCCQTPREPRN</sequence>
<dbReference type="AlphaFoldDB" id="A0A0M3HV42"/>